<keyword evidence="9 11" id="KW-0472">Membrane</keyword>
<accession>A0AAD5H7J8</accession>
<evidence type="ECO:0000256" key="10">
    <source>
        <dbReference type="SAM" id="MobiDB-lite"/>
    </source>
</evidence>
<feature type="transmembrane region" description="Helical" evidence="11">
    <location>
        <begin position="586"/>
        <end position="604"/>
    </location>
</feature>
<gene>
    <name evidence="12" type="ORF">COHA_003210</name>
</gene>
<dbReference type="EC" id="7.1.3.1" evidence="2"/>
<proteinExistence type="inferred from homology"/>
<dbReference type="PANTHER" id="PTHR31998">
    <property type="entry name" value="K(+)-INSENSITIVE PYROPHOSPHATE-ENERGIZED PROTON PUMP"/>
    <property type="match status" value="1"/>
</dbReference>
<keyword evidence="4 11" id="KW-0812">Transmembrane</keyword>
<feature type="region of interest" description="Disordered" evidence="10">
    <location>
        <begin position="653"/>
        <end position="673"/>
    </location>
</feature>
<feature type="transmembrane region" description="Helical" evidence="11">
    <location>
        <begin position="482"/>
        <end position="500"/>
    </location>
</feature>
<comment type="caution">
    <text evidence="12">The sequence shown here is derived from an EMBL/GenBank/DDBJ whole genome shotgun (WGS) entry which is preliminary data.</text>
</comment>
<dbReference type="InterPro" id="IPR004131">
    <property type="entry name" value="PPase-energised_H-pump"/>
</dbReference>
<evidence type="ECO:0000256" key="9">
    <source>
        <dbReference type="ARBA" id="ARBA00023136"/>
    </source>
</evidence>
<feature type="transmembrane region" description="Helical" evidence="11">
    <location>
        <begin position="302"/>
        <end position="322"/>
    </location>
</feature>
<protein>
    <recommendedName>
        <fullName evidence="2">H(+)-exporting diphosphatase</fullName>
        <ecNumber evidence="2">7.1.3.1</ecNumber>
    </recommendedName>
</protein>
<sequence>MQEISQAIRDGAEGYFATQYGTIGRLSGVVCGLIFVVYLFRRETLEQQAAGTNRVTLALLTAASFLMGAACSSVAGYAGMWVSVRANARVAGAARRSAREALVVALRAGGFSGMLVVALMVLGITLLFTVLHILYVGDNTYSDAGTKVAGMTDADVPLLMVGFGFGASFVALFAQLGGGIFTKAADVGADLVGKVEAGIPEDDPRNPAVIADLVGDNVGDCAARGADLFESIAAEVIAAMILGGAMAKQAKLPSAQGFILFPLVVHTWDLVVSAAGILSISASPPRPGAGPEDPYAVMKRGLYVAVALGCAGFCAACRVLLYTPTAPNAWLHFAACGLVGVATAYAYVWIAQHYTDYNYGPVKTIAEASTTGHATTIIAGLGVGLEATALPVLVMSCALIAAYWLGNSSGIVDGNADGLFGTAVATMGMLSTAAFILTMDMFGPIADNAGGIVEMSGQPQSIREITDLLDAVGNTTKATTKGYAIGSAGLASFLLFSAYLDEVAAFARAPFAQVDIAVPEVFIGGLLGAMVVFLFSSWSFVAEVVNEVRRQFAERPGIMNYTEKPDYARCVAIVASSALRAMIKPGLLAVAAPCAVGIAFRGLGVATGQPMLGAKAVAGFLMFTTVAGILMALFLNTSGGAWDNAKKYIESGAHGGKGSDPHKAAVTGDTVGDPAKDCSGPSLHVLIKMVSTISLVLAPLFLD</sequence>
<dbReference type="EMBL" id="JADXDR010000042">
    <property type="protein sequence ID" value="KAI7843230.1"/>
    <property type="molecule type" value="Genomic_DNA"/>
</dbReference>
<evidence type="ECO:0000256" key="8">
    <source>
        <dbReference type="ARBA" id="ARBA00023065"/>
    </source>
</evidence>
<name>A0AAD5H7J8_9CHLO</name>
<feature type="transmembrane region" description="Helical" evidence="11">
    <location>
        <begin position="156"/>
        <end position="174"/>
    </location>
</feature>
<feature type="transmembrane region" description="Helical" evidence="11">
    <location>
        <begin position="20"/>
        <end position="40"/>
    </location>
</feature>
<organism evidence="12 13">
    <name type="scientific">Chlorella ohadii</name>
    <dbReference type="NCBI Taxonomy" id="2649997"/>
    <lineage>
        <taxon>Eukaryota</taxon>
        <taxon>Viridiplantae</taxon>
        <taxon>Chlorophyta</taxon>
        <taxon>core chlorophytes</taxon>
        <taxon>Trebouxiophyceae</taxon>
        <taxon>Chlorellales</taxon>
        <taxon>Chlorellaceae</taxon>
        <taxon>Chlorella clade</taxon>
        <taxon>Chlorella</taxon>
    </lineage>
</organism>
<keyword evidence="7 11" id="KW-1133">Transmembrane helix</keyword>
<feature type="transmembrane region" description="Helical" evidence="11">
    <location>
        <begin position="616"/>
        <end position="635"/>
    </location>
</feature>
<evidence type="ECO:0000256" key="3">
    <source>
        <dbReference type="ARBA" id="ARBA00022448"/>
    </source>
</evidence>
<keyword evidence="6" id="KW-1278">Translocase</keyword>
<evidence type="ECO:0000256" key="1">
    <source>
        <dbReference type="ARBA" id="ARBA00004127"/>
    </source>
</evidence>
<evidence type="ECO:0000313" key="12">
    <source>
        <dbReference type="EMBL" id="KAI7843230.1"/>
    </source>
</evidence>
<evidence type="ECO:0000256" key="5">
    <source>
        <dbReference type="ARBA" id="ARBA00022842"/>
    </source>
</evidence>
<dbReference type="GO" id="GO:0009678">
    <property type="term" value="F:diphosphate hydrolysis-driven proton transmembrane transporter activity"/>
    <property type="evidence" value="ECO:0007669"/>
    <property type="project" value="UniProtKB-EC"/>
</dbReference>
<dbReference type="HAMAP" id="MF_01129">
    <property type="entry name" value="PPase_energized_pump"/>
    <property type="match status" value="1"/>
</dbReference>
<reference evidence="12" key="1">
    <citation type="submission" date="2020-11" db="EMBL/GenBank/DDBJ databases">
        <title>Chlorella ohadii genome sequencing and assembly.</title>
        <authorList>
            <person name="Murik O."/>
            <person name="Treves H."/>
            <person name="Kedem I."/>
            <person name="Shotland Y."/>
            <person name="Kaplan A."/>
        </authorList>
    </citation>
    <scope>NUCLEOTIDE SEQUENCE</scope>
    <source>
        <strain evidence="12">1</strain>
    </source>
</reference>
<dbReference type="GO" id="GO:0016020">
    <property type="term" value="C:membrane"/>
    <property type="evidence" value="ECO:0007669"/>
    <property type="project" value="InterPro"/>
</dbReference>
<dbReference type="Proteomes" id="UP001205105">
    <property type="component" value="Unassembled WGS sequence"/>
</dbReference>
<feature type="transmembrane region" description="Helical" evidence="11">
    <location>
        <begin position="418"/>
        <end position="437"/>
    </location>
</feature>
<evidence type="ECO:0000256" key="7">
    <source>
        <dbReference type="ARBA" id="ARBA00022989"/>
    </source>
</evidence>
<dbReference type="GO" id="GO:0012505">
    <property type="term" value="C:endomembrane system"/>
    <property type="evidence" value="ECO:0007669"/>
    <property type="project" value="UniProtKB-SubCell"/>
</dbReference>
<evidence type="ECO:0000256" key="11">
    <source>
        <dbReference type="SAM" id="Phobius"/>
    </source>
</evidence>
<feature type="transmembrane region" description="Helical" evidence="11">
    <location>
        <begin position="60"/>
        <end position="84"/>
    </location>
</feature>
<feature type="transmembrane region" description="Helical" evidence="11">
    <location>
        <begin position="258"/>
        <end position="282"/>
    </location>
</feature>
<dbReference type="Pfam" id="PF03030">
    <property type="entry name" value="H_PPase"/>
    <property type="match status" value="1"/>
</dbReference>
<evidence type="ECO:0000256" key="6">
    <source>
        <dbReference type="ARBA" id="ARBA00022967"/>
    </source>
</evidence>
<feature type="transmembrane region" description="Helical" evidence="11">
    <location>
        <begin position="329"/>
        <end position="350"/>
    </location>
</feature>
<keyword evidence="13" id="KW-1185">Reference proteome</keyword>
<keyword evidence="3" id="KW-0813">Transport</keyword>
<feature type="transmembrane region" description="Helical" evidence="11">
    <location>
        <begin position="683"/>
        <end position="702"/>
    </location>
</feature>
<dbReference type="GO" id="GO:0004427">
    <property type="term" value="F:inorganic diphosphate phosphatase activity"/>
    <property type="evidence" value="ECO:0007669"/>
    <property type="project" value="InterPro"/>
</dbReference>
<evidence type="ECO:0000256" key="2">
    <source>
        <dbReference type="ARBA" id="ARBA00013242"/>
    </source>
</evidence>
<comment type="subcellular location">
    <subcellularLocation>
        <location evidence="1">Endomembrane system</location>
        <topology evidence="1">Multi-pass membrane protein</topology>
    </subcellularLocation>
</comment>
<evidence type="ECO:0000256" key="4">
    <source>
        <dbReference type="ARBA" id="ARBA00022692"/>
    </source>
</evidence>
<dbReference type="NCBIfam" id="NF001960">
    <property type="entry name" value="PRK00733.3-5"/>
    <property type="match status" value="1"/>
</dbReference>
<feature type="transmembrane region" description="Helical" evidence="11">
    <location>
        <begin position="104"/>
        <end position="136"/>
    </location>
</feature>
<evidence type="ECO:0000313" key="13">
    <source>
        <dbReference type="Proteomes" id="UP001205105"/>
    </source>
</evidence>
<feature type="transmembrane region" description="Helical" evidence="11">
    <location>
        <begin position="521"/>
        <end position="541"/>
    </location>
</feature>
<keyword evidence="8" id="KW-0406">Ion transport</keyword>
<feature type="transmembrane region" description="Helical" evidence="11">
    <location>
        <begin position="388"/>
        <end position="406"/>
    </location>
</feature>
<dbReference type="PIRSF" id="PIRSF001265">
    <property type="entry name" value="H+-PPase"/>
    <property type="match status" value="1"/>
</dbReference>
<keyword evidence="5" id="KW-0460">Magnesium</keyword>
<dbReference type="AlphaFoldDB" id="A0AAD5H7J8"/>
<dbReference type="NCBIfam" id="NF001953">
    <property type="entry name" value="PRK00733.2-1"/>
    <property type="match status" value="1"/>
</dbReference>